<reference evidence="1" key="1">
    <citation type="submission" date="2018-06" db="EMBL/GenBank/DDBJ databases">
        <authorList>
            <person name="Zhirakovskaya E."/>
        </authorList>
    </citation>
    <scope>NUCLEOTIDE SEQUENCE</scope>
</reference>
<dbReference type="InterPro" id="IPR021130">
    <property type="entry name" value="PRib-ATP_PPHydrolase-like"/>
</dbReference>
<dbReference type="InterPro" id="IPR023292">
    <property type="entry name" value="NTP_PyroPHydrolase-like_dom_sf"/>
</dbReference>
<dbReference type="SUPFAM" id="SSF101386">
    <property type="entry name" value="all-alpha NTP pyrophosphatases"/>
    <property type="match status" value="1"/>
</dbReference>
<accession>A0A3B0VL06</accession>
<protein>
    <submittedName>
        <fullName evidence="1">Putative secreted protein</fullName>
    </submittedName>
</protein>
<dbReference type="AlphaFoldDB" id="A0A3B0VL06"/>
<feature type="non-terminal residue" evidence="1">
    <location>
        <position position="132"/>
    </location>
</feature>
<name>A0A3B0VL06_9ZZZZ</name>
<dbReference type="Gene3D" id="1.10.3420.10">
    <property type="entry name" value="putative ntp pyrophosphohydrolase like domain"/>
    <property type="match status" value="1"/>
</dbReference>
<proteinExistence type="predicted"/>
<dbReference type="Pfam" id="PF01503">
    <property type="entry name" value="PRA-PH"/>
    <property type="match status" value="1"/>
</dbReference>
<evidence type="ECO:0000313" key="1">
    <source>
        <dbReference type="EMBL" id="VAW40913.1"/>
    </source>
</evidence>
<organism evidence="1">
    <name type="scientific">hydrothermal vent metagenome</name>
    <dbReference type="NCBI Taxonomy" id="652676"/>
    <lineage>
        <taxon>unclassified sequences</taxon>
        <taxon>metagenomes</taxon>
        <taxon>ecological metagenomes</taxon>
    </lineage>
</organism>
<dbReference type="EMBL" id="UOEU01000816">
    <property type="protein sequence ID" value="VAW40913.1"/>
    <property type="molecule type" value="Genomic_DNA"/>
</dbReference>
<sequence length="132" mass="14450">MEKFNPPTPQSGLSNAEKIHEFHAAIGSPLPKTAVQPSLDVLALRHKLIQEEYEEVTEALEVLTAVLQTNQPADITNWVHELTDLLYVTYGAILACGMDADAVFAEVHRANLSKVGGPRRADGKLLKPPGWQ</sequence>
<gene>
    <name evidence="1" type="ORF">MNBD_CHLOROFLEXI01-3389</name>
</gene>